<dbReference type="CDD" id="cd03801">
    <property type="entry name" value="GT4_PimA-like"/>
    <property type="match status" value="1"/>
</dbReference>
<reference evidence="5" key="1">
    <citation type="submission" date="2022-06" db="EMBL/GenBank/DDBJ databases">
        <title>Whole genome shotgun sequencing (WGS) of Rathayibacter sp. ZW T2_19, isolated from stored onions (Allium cepa).</title>
        <authorList>
            <person name="Stoll D.A."/>
            <person name="Huch M."/>
        </authorList>
    </citation>
    <scope>NUCLEOTIDE SEQUENCE</scope>
    <source>
        <strain evidence="5">ZW T2_19</strain>
    </source>
</reference>
<evidence type="ECO:0000256" key="1">
    <source>
        <dbReference type="ARBA" id="ARBA00021292"/>
    </source>
</evidence>
<evidence type="ECO:0000256" key="3">
    <source>
        <dbReference type="ARBA" id="ARBA00022679"/>
    </source>
</evidence>
<keyword evidence="2" id="KW-0328">Glycosyltransferase</keyword>
<keyword evidence="3" id="KW-0808">Transferase</keyword>
<feature type="domain" description="Glycosyltransferase subfamily 4-like N-terminal" evidence="4">
    <location>
        <begin position="23"/>
        <end position="155"/>
    </location>
</feature>
<evidence type="ECO:0000313" key="5">
    <source>
        <dbReference type="EMBL" id="MCM6761769.1"/>
    </source>
</evidence>
<evidence type="ECO:0000313" key="6">
    <source>
        <dbReference type="Proteomes" id="UP001155240"/>
    </source>
</evidence>
<evidence type="ECO:0000256" key="2">
    <source>
        <dbReference type="ARBA" id="ARBA00022676"/>
    </source>
</evidence>
<dbReference type="Pfam" id="PF13692">
    <property type="entry name" value="Glyco_trans_1_4"/>
    <property type="match status" value="1"/>
</dbReference>
<dbReference type="AlphaFoldDB" id="A0A9X2DWF4"/>
<dbReference type="Pfam" id="PF13579">
    <property type="entry name" value="Glyco_trans_4_4"/>
    <property type="match status" value="1"/>
</dbReference>
<proteinExistence type="predicted"/>
<keyword evidence="6" id="KW-1185">Reference proteome</keyword>
<dbReference type="EMBL" id="JAMRYM010000011">
    <property type="protein sequence ID" value="MCM6761769.1"/>
    <property type="molecule type" value="Genomic_DNA"/>
</dbReference>
<dbReference type="Gene3D" id="3.40.50.2000">
    <property type="entry name" value="Glycogen Phosphorylase B"/>
    <property type="match status" value="2"/>
</dbReference>
<dbReference type="GO" id="GO:1901137">
    <property type="term" value="P:carbohydrate derivative biosynthetic process"/>
    <property type="evidence" value="ECO:0007669"/>
    <property type="project" value="UniProtKB-ARBA"/>
</dbReference>
<dbReference type="Proteomes" id="UP001155240">
    <property type="component" value="Unassembled WGS sequence"/>
</dbReference>
<dbReference type="RefSeq" id="WP_251944192.1">
    <property type="nucleotide sequence ID" value="NZ_JAMRYM010000011.1"/>
</dbReference>
<accession>A0A9X2DWF4</accession>
<protein>
    <recommendedName>
        <fullName evidence="1">D-inositol 3-phosphate glycosyltransferase</fullName>
    </recommendedName>
</protein>
<dbReference type="InterPro" id="IPR028098">
    <property type="entry name" value="Glyco_trans_4-like_N"/>
</dbReference>
<gene>
    <name evidence="5" type="ORF">NB037_04985</name>
</gene>
<name>A0A9X2DWF4_9MICO</name>
<dbReference type="PANTHER" id="PTHR45947">
    <property type="entry name" value="SULFOQUINOVOSYL TRANSFERASE SQD2"/>
    <property type="match status" value="1"/>
</dbReference>
<evidence type="ECO:0000259" key="4">
    <source>
        <dbReference type="Pfam" id="PF13579"/>
    </source>
</evidence>
<organism evidence="5 6">
    <name type="scientific">Rathayibacter rubneri</name>
    <dbReference type="NCBI Taxonomy" id="2950106"/>
    <lineage>
        <taxon>Bacteria</taxon>
        <taxon>Bacillati</taxon>
        <taxon>Actinomycetota</taxon>
        <taxon>Actinomycetes</taxon>
        <taxon>Micrococcales</taxon>
        <taxon>Microbacteriaceae</taxon>
        <taxon>Rathayibacter</taxon>
    </lineage>
</organism>
<sequence length="386" mass="41566">MPRPDRDIDVLFVLNYYAPYVSGLTDVVRMVAESLAAEGRRVVVVAQKHDDSLASHEVLAGVEVVRCAVQVRIGKGLLSASFPVVAARYARRSRVVNMHLPMLESGVVAAIARTGTPVISTYNCDVTLGSSPFERFQMAAMDASCRAAVRLSTVTVVTTFDYATHSRLAATLRRGHLEEIPPPTRDRTGGSPTFRHGDGLHVGFLGRIVEEKGIGYLVDGFRALDDPDARLLIGGDFAAVAGGSVIEEVRRRIGGDDRITVLGFVAEESIPDFYASLDIFALPSINALEAFGIVQVEAMRAGAPAIASDLPGVRTPVERTGFGRIVPRRDAPAITRAIESIRSDTLDRVEGARIAGELYSRETVVSQYRDLFDRVALESVGSATSA</sequence>
<dbReference type="SUPFAM" id="SSF53756">
    <property type="entry name" value="UDP-Glycosyltransferase/glycogen phosphorylase"/>
    <property type="match status" value="1"/>
</dbReference>
<dbReference type="InterPro" id="IPR050194">
    <property type="entry name" value="Glycosyltransferase_grp1"/>
</dbReference>
<dbReference type="PANTHER" id="PTHR45947:SF3">
    <property type="entry name" value="SULFOQUINOVOSYL TRANSFERASE SQD2"/>
    <property type="match status" value="1"/>
</dbReference>
<comment type="caution">
    <text evidence="5">The sequence shown here is derived from an EMBL/GenBank/DDBJ whole genome shotgun (WGS) entry which is preliminary data.</text>
</comment>
<dbReference type="GO" id="GO:0016757">
    <property type="term" value="F:glycosyltransferase activity"/>
    <property type="evidence" value="ECO:0007669"/>
    <property type="project" value="UniProtKB-KW"/>
</dbReference>